<evidence type="ECO:0000256" key="1">
    <source>
        <dbReference type="ARBA" id="ARBA00023002"/>
    </source>
</evidence>
<feature type="domain" description="3-hydroxyacyl-CoA dehydrogenase NAD binding" evidence="4">
    <location>
        <begin position="85"/>
        <end position="256"/>
    </location>
</feature>
<dbReference type="SUPFAM" id="SSF63829">
    <property type="entry name" value="Calcium-dependent phosphotriesterase"/>
    <property type="match status" value="1"/>
</dbReference>
<evidence type="ECO:0000313" key="6">
    <source>
        <dbReference type="Proteomes" id="UP000799424"/>
    </source>
</evidence>
<dbReference type="Pfam" id="PF02737">
    <property type="entry name" value="3HCDH_N"/>
    <property type="match status" value="1"/>
</dbReference>
<dbReference type="PANTHER" id="PTHR48075">
    <property type="entry name" value="3-HYDROXYACYL-COA DEHYDROGENASE FAMILY PROTEIN"/>
    <property type="match status" value="1"/>
</dbReference>
<proteinExistence type="predicted"/>
<dbReference type="Proteomes" id="UP000799424">
    <property type="component" value="Unassembled WGS sequence"/>
</dbReference>
<dbReference type="SMART" id="SM00135">
    <property type="entry name" value="LY"/>
    <property type="match status" value="4"/>
</dbReference>
<organism evidence="5 6">
    <name type="scientific">Ophiobolus disseminans</name>
    <dbReference type="NCBI Taxonomy" id="1469910"/>
    <lineage>
        <taxon>Eukaryota</taxon>
        <taxon>Fungi</taxon>
        <taxon>Dikarya</taxon>
        <taxon>Ascomycota</taxon>
        <taxon>Pezizomycotina</taxon>
        <taxon>Dothideomycetes</taxon>
        <taxon>Pleosporomycetidae</taxon>
        <taxon>Pleosporales</taxon>
        <taxon>Pleosporineae</taxon>
        <taxon>Phaeosphaeriaceae</taxon>
        <taxon>Ophiobolus</taxon>
    </lineage>
</organism>
<sequence>MATLASQSSRTPQRILNTALARCKPSQHIRATLPIVRSISTFNHNLHGARSSALFSHPTHNARQTRSISGSEKQWAPPDTSSRSVTVLGGGVLGRRIACAWVAAGYEVILCDLNEGQRNAAADYLEHNIEDFSKITGNTRTRAKFSAVESMEAAVQNAWLVIEALPEKLELKISMMGQLDQYAPHDCILGSNSSSYKSRLMLDKVSPGRRHRVCNIHYYMPPGNNTVELMTSGETHQDLLPFLKDRLKDAGMTAAIARKESTGFIFNRLWAAIKRESLLIMAEGVSEPKEIDKLFLTMFKNNPVGPCGMMDAVGLDTVAFIEDNYVQERHGDPTSRDWLRENFVEKGRLGAKSGKGGLYPPGETTKSSKDESGHHDNLAAPRLYFLDIGMGSNVADLQKAVTSGKIMTASADGSNVREIVGGQAMPDGIDVSISSGKIFWTNMGQSPSKNNGSVMAANLDGSNVRTIIPEGQVHTPKQIKIDHENKKLYFCDREGMRIHRCDFDGNNHEIILQTGDSATADIEDQMKWCVGIAVDPEAGKFYWSQKGLSKGGTGRIFRANIKTPEGETASSRSDIDLLFDHLPEPIDLEFEPKSQALYWTDRGEYPLGNTLNKAHIGSGEAGDLRVETLARHFHEAIGLKIDAVNHHIYITDLGGTVYRFGMDGSDKRKIYSTDSAYSGIALAFVH</sequence>
<dbReference type="InterPro" id="IPR013328">
    <property type="entry name" value="6PGD_dom2"/>
</dbReference>
<dbReference type="InterPro" id="IPR006108">
    <property type="entry name" value="3HC_DH_C"/>
</dbReference>
<evidence type="ECO:0000259" key="4">
    <source>
        <dbReference type="Pfam" id="PF02737"/>
    </source>
</evidence>
<dbReference type="OrthoDB" id="5958943at2759"/>
<feature type="region of interest" description="Disordered" evidence="2">
    <location>
        <begin position="350"/>
        <end position="374"/>
    </location>
</feature>
<feature type="compositionally biased region" description="Polar residues" evidence="2">
    <location>
        <begin position="58"/>
        <end position="72"/>
    </location>
</feature>
<feature type="domain" description="3-hydroxyacyl-CoA dehydrogenase C-terminal" evidence="3">
    <location>
        <begin position="263"/>
        <end position="357"/>
    </location>
</feature>
<dbReference type="InterPro" id="IPR008927">
    <property type="entry name" value="6-PGluconate_DH-like_C_sf"/>
</dbReference>
<dbReference type="InterPro" id="IPR006176">
    <property type="entry name" value="3-OHacyl-CoA_DH_NAD-bd"/>
</dbReference>
<dbReference type="AlphaFoldDB" id="A0A6A7A9P7"/>
<dbReference type="InterPro" id="IPR011042">
    <property type="entry name" value="6-blade_b-propeller_TolB-like"/>
</dbReference>
<dbReference type="GO" id="GO:0016616">
    <property type="term" value="F:oxidoreductase activity, acting on the CH-OH group of donors, NAD or NADP as acceptor"/>
    <property type="evidence" value="ECO:0007669"/>
    <property type="project" value="InterPro"/>
</dbReference>
<reference evidence="5" key="1">
    <citation type="journal article" date="2020" name="Stud. Mycol.">
        <title>101 Dothideomycetes genomes: a test case for predicting lifestyles and emergence of pathogens.</title>
        <authorList>
            <person name="Haridas S."/>
            <person name="Albert R."/>
            <person name="Binder M."/>
            <person name="Bloem J."/>
            <person name="Labutti K."/>
            <person name="Salamov A."/>
            <person name="Andreopoulos B."/>
            <person name="Baker S."/>
            <person name="Barry K."/>
            <person name="Bills G."/>
            <person name="Bluhm B."/>
            <person name="Cannon C."/>
            <person name="Castanera R."/>
            <person name="Culley D."/>
            <person name="Daum C."/>
            <person name="Ezra D."/>
            <person name="Gonzalez J."/>
            <person name="Henrissat B."/>
            <person name="Kuo A."/>
            <person name="Liang C."/>
            <person name="Lipzen A."/>
            <person name="Lutzoni F."/>
            <person name="Magnuson J."/>
            <person name="Mondo S."/>
            <person name="Nolan M."/>
            <person name="Ohm R."/>
            <person name="Pangilinan J."/>
            <person name="Park H.-J."/>
            <person name="Ramirez L."/>
            <person name="Alfaro M."/>
            <person name="Sun H."/>
            <person name="Tritt A."/>
            <person name="Yoshinaga Y."/>
            <person name="Zwiers L.-H."/>
            <person name="Turgeon B."/>
            <person name="Goodwin S."/>
            <person name="Spatafora J."/>
            <person name="Crous P."/>
            <person name="Grigoriev I."/>
        </authorList>
    </citation>
    <scope>NUCLEOTIDE SEQUENCE</scope>
    <source>
        <strain evidence="5">CBS 113818</strain>
    </source>
</reference>
<dbReference type="SUPFAM" id="SSF51735">
    <property type="entry name" value="NAD(P)-binding Rossmann-fold domains"/>
    <property type="match status" value="1"/>
</dbReference>
<accession>A0A6A7A9P7</accession>
<protein>
    <submittedName>
        <fullName evidence="5">YWTD domain-containing protein</fullName>
    </submittedName>
</protein>
<dbReference type="InterPro" id="IPR000033">
    <property type="entry name" value="LDLR_classB_rpt"/>
</dbReference>
<dbReference type="Pfam" id="PF00725">
    <property type="entry name" value="3HCDH"/>
    <property type="match status" value="1"/>
</dbReference>
<dbReference type="Gene3D" id="3.40.50.720">
    <property type="entry name" value="NAD(P)-binding Rossmann-like Domain"/>
    <property type="match status" value="1"/>
</dbReference>
<keyword evidence="1" id="KW-0560">Oxidoreductase</keyword>
<dbReference type="GO" id="GO:0006631">
    <property type="term" value="P:fatty acid metabolic process"/>
    <property type="evidence" value="ECO:0007669"/>
    <property type="project" value="InterPro"/>
</dbReference>
<name>A0A6A7A9P7_9PLEO</name>
<feature type="region of interest" description="Disordered" evidence="2">
    <location>
        <begin position="57"/>
        <end position="81"/>
    </location>
</feature>
<dbReference type="GO" id="GO:0070403">
    <property type="term" value="F:NAD+ binding"/>
    <property type="evidence" value="ECO:0007669"/>
    <property type="project" value="InterPro"/>
</dbReference>
<evidence type="ECO:0000313" key="5">
    <source>
        <dbReference type="EMBL" id="KAF2829564.1"/>
    </source>
</evidence>
<evidence type="ECO:0000256" key="2">
    <source>
        <dbReference type="SAM" id="MobiDB-lite"/>
    </source>
</evidence>
<evidence type="ECO:0000259" key="3">
    <source>
        <dbReference type="Pfam" id="PF00725"/>
    </source>
</evidence>
<dbReference type="Gene3D" id="1.10.1040.10">
    <property type="entry name" value="N-(1-d-carboxylethyl)-l-norvaline Dehydrogenase, domain 2"/>
    <property type="match status" value="1"/>
</dbReference>
<dbReference type="Gene3D" id="2.120.10.30">
    <property type="entry name" value="TolB, C-terminal domain"/>
    <property type="match status" value="2"/>
</dbReference>
<dbReference type="SUPFAM" id="SSF48179">
    <property type="entry name" value="6-phosphogluconate dehydrogenase C-terminal domain-like"/>
    <property type="match status" value="1"/>
</dbReference>
<gene>
    <name evidence="5" type="ORF">CC86DRAFT_437389</name>
</gene>
<dbReference type="PANTHER" id="PTHR48075:SF3">
    <property type="entry name" value="3-HYDROXYACYL-COA DEHYDROGENASE"/>
    <property type="match status" value="1"/>
</dbReference>
<dbReference type="InterPro" id="IPR036291">
    <property type="entry name" value="NAD(P)-bd_dom_sf"/>
</dbReference>
<keyword evidence="6" id="KW-1185">Reference proteome</keyword>
<dbReference type="EMBL" id="MU006221">
    <property type="protein sequence ID" value="KAF2829564.1"/>
    <property type="molecule type" value="Genomic_DNA"/>
</dbReference>